<dbReference type="KEGG" id="nam:NAMH_0529"/>
<dbReference type="RefSeq" id="WP_012663637.1">
    <property type="nucleotide sequence ID" value="NC_012115.1"/>
</dbReference>
<dbReference type="EMBL" id="CP001279">
    <property type="protein sequence ID" value="ACM92265.1"/>
    <property type="molecule type" value="Genomic_DNA"/>
</dbReference>
<protein>
    <submittedName>
        <fullName evidence="2">Uncharacterized protein</fullName>
    </submittedName>
</protein>
<gene>
    <name evidence="2" type="ordered locus">NAMH_0529</name>
</gene>
<feature type="signal peptide" evidence="1">
    <location>
        <begin position="1"/>
        <end position="18"/>
    </location>
</feature>
<sequence>MKKIIFMLLSVLTLYATTYNGDYKDFTKINPDETTNIYGNLQITGNTVMCVTEKTSATLQDWENNYTNFACTDDINKNDNNYITRYIDIDNDTSTFNSSSAVIKLPSTYKEIVWAGLFWQGHINNYSYIYTDNNGRVYSYENDDYKDDDITKTDANKIKLKINNNNYVDIVANEVDYHVHTDYDAETYKEKGARYSAWADVTNIIKQYQYSANSDINITVANIATTEGLDENHGDYGAWSLVVIYKEDVNNPYSKLRNNSVYYGFEKVYDEYGDDAVNININNLVLPNKVGQKINTYMALFAAEGEYRYGPDTAKLNDEELNETLIYNGQEVFDPENVFDARLSDDIVRFPKLYNNNGIDIDIFNNVSDIMTELRDKNPGQLYYDVTITLESGPPNYNKYPSMDAYNPSVVVFSTELYQPRVCYYIDTITDDENNTVFENGEFVGNIDPNKKYNIKLWIANMKSSTTDTDIDTAKKVKVYMTTNDFNYTTESTFIKNIGYNDYVHQTDAPNDDLYTYLPDNNESDYHLGLDANATDGGTIDIATSFNDDAHKAFIDFNGSFVVDSNTTYLDLDDVFHFKASFATDFITIDENNALEIPKCVDFNTNAYVYSAVTGTFNVVNMDYIDQGTIPSDDTGVNALHTQIVNKNFNLRTVKVEDNNVTVEKYSGILKVSLIPANNFHSMTENEKLNLLNNAPELVSRYVSMGDSGNDPNYGEFNITYDKALKEGTFKIVYLVDSYGNIVESSSCFAGVPDYNCIWGMLTEVYTDANNQNSGTGSTSSGNNICPTGQNDESCECGIECEYGQNSDDNGNLGDQHASNTCLECVFGRLPTKASLARDSFTIRPNSFRLTAIPNKIKAGEFNLTVQALDYLGNPTVDYNETLTVEGNSPTFEYNDTNASIGCNRGVLDIIANAQFSNGEANITLKYNEVGDLNLTLKEVNGSEFALPDADDTNDSQRLITENSQVYTFIPHHFSIENLSFNNGGNNFTYISNDLNMSGNLLFKIYAKAEDNTTTQNYTGTCYAKNFEINVSHTVPTIDLGSSKLIYKETNTSEYNISKTDNMLLQLTKEKFVSNGVADIDISINFEKNYSTPVAGFDFNVTEVNMSDEDDINGTSGILTNKQVHFIYGRIKTSNSAAYSSDVNTTFEYQYWSDAQGWVKNSDHNSTTYGDFNHTLDSTINPYVSVTNNPVINGGEEKVVFHTSHALPYSAKVHLQINSWLWYHPLAKDYQDPSSTNTDCLTHPCIKLDFLKSGSAWGGVQAVNNTQFSEENRTSEMNMSKPDVNVSKSQVKKINW</sequence>
<reference evidence="2 3" key="1">
    <citation type="journal article" date="2009" name="PLoS Genet.">
        <title>Adaptations to submarine hydrothermal environments exemplified by the genome of Nautilia profundicola.</title>
        <authorList>
            <person name="Campbell B.J."/>
            <person name="Smith J.L."/>
            <person name="Hanson T.E."/>
            <person name="Klotz M.G."/>
            <person name="Stein L.Y."/>
            <person name="Lee C.K."/>
            <person name="Wu D."/>
            <person name="Robinson J.M."/>
            <person name="Khouri H.M."/>
            <person name="Eisen J.A."/>
            <person name="Cary S.C."/>
        </authorList>
    </citation>
    <scope>NUCLEOTIDE SEQUENCE [LARGE SCALE GENOMIC DNA]</scope>
    <source>
        <strain evidence="3">ATCC BAA-1463 / DSM 18972 / AmH</strain>
    </source>
</reference>
<dbReference type="HOGENOM" id="CLU_261821_0_0_7"/>
<dbReference type="Proteomes" id="UP000000448">
    <property type="component" value="Chromosome"/>
</dbReference>
<dbReference type="eggNOG" id="COG1195">
    <property type="taxonomic scope" value="Bacteria"/>
</dbReference>
<feature type="chain" id="PRO_5002888389" evidence="1">
    <location>
        <begin position="19"/>
        <end position="1296"/>
    </location>
</feature>
<proteinExistence type="predicted"/>
<dbReference type="OrthoDB" id="5363773at2"/>
<organism evidence="2 3">
    <name type="scientific">Nautilia profundicola (strain ATCC BAA-1463 / DSM 18972 / AmH)</name>
    <dbReference type="NCBI Taxonomy" id="598659"/>
    <lineage>
        <taxon>Bacteria</taxon>
        <taxon>Pseudomonadati</taxon>
        <taxon>Campylobacterota</taxon>
        <taxon>Epsilonproteobacteria</taxon>
        <taxon>Nautiliales</taxon>
        <taxon>Nautiliaceae</taxon>
        <taxon>Nautilia</taxon>
    </lineage>
</organism>
<keyword evidence="3" id="KW-1185">Reference proteome</keyword>
<evidence type="ECO:0000313" key="2">
    <source>
        <dbReference type="EMBL" id="ACM92265.1"/>
    </source>
</evidence>
<name>B9L8I9_NAUPA</name>
<evidence type="ECO:0000313" key="3">
    <source>
        <dbReference type="Proteomes" id="UP000000448"/>
    </source>
</evidence>
<dbReference type="STRING" id="598659.NAMH_0529"/>
<keyword evidence="1" id="KW-0732">Signal</keyword>
<accession>B9L8I9</accession>
<evidence type="ECO:0000256" key="1">
    <source>
        <dbReference type="SAM" id="SignalP"/>
    </source>
</evidence>